<keyword evidence="4" id="KW-1185">Reference proteome</keyword>
<evidence type="ECO:0000313" key="3">
    <source>
        <dbReference type="EMBL" id="MFC3209548.1"/>
    </source>
</evidence>
<feature type="transmembrane region" description="Helical" evidence="1">
    <location>
        <begin position="7"/>
        <end position="26"/>
    </location>
</feature>
<feature type="transmembrane region" description="Helical" evidence="1">
    <location>
        <begin position="148"/>
        <end position="166"/>
    </location>
</feature>
<dbReference type="Proteomes" id="UP001595625">
    <property type="component" value="Unassembled WGS sequence"/>
</dbReference>
<dbReference type="EMBL" id="JBHRUJ010000001">
    <property type="protein sequence ID" value="MFC3209548.1"/>
    <property type="molecule type" value="Genomic_DNA"/>
</dbReference>
<name>A0ABV7KIY6_PLAOK</name>
<evidence type="ECO:0000313" key="4">
    <source>
        <dbReference type="Proteomes" id="UP001595625"/>
    </source>
</evidence>
<keyword evidence="1" id="KW-0812">Transmembrane</keyword>
<dbReference type="Gene3D" id="1.20.144.10">
    <property type="entry name" value="Phosphatidic acid phosphatase type 2/haloperoxidase"/>
    <property type="match status" value="2"/>
</dbReference>
<gene>
    <name evidence="3" type="ORF">ACFOEJ_00485</name>
</gene>
<feature type="transmembrane region" description="Helical" evidence="1">
    <location>
        <begin position="172"/>
        <end position="194"/>
    </location>
</feature>
<feature type="transmembrane region" description="Helical" evidence="1">
    <location>
        <begin position="122"/>
        <end position="141"/>
    </location>
</feature>
<organism evidence="3 4">
    <name type="scientific">Planomicrobium okeanokoites</name>
    <name type="common">Planococcus okeanokoites</name>
    <name type="synonym">Flavobacterium okeanokoites</name>
    <dbReference type="NCBI Taxonomy" id="244"/>
    <lineage>
        <taxon>Bacteria</taxon>
        <taxon>Bacillati</taxon>
        <taxon>Bacillota</taxon>
        <taxon>Bacilli</taxon>
        <taxon>Bacillales</taxon>
        <taxon>Caryophanaceae</taxon>
        <taxon>Planomicrobium</taxon>
    </lineage>
</organism>
<evidence type="ECO:0000256" key="1">
    <source>
        <dbReference type="SAM" id="Phobius"/>
    </source>
</evidence>
<dbReference type="SUPFAM" id="SSF48317">
    <property type="entry name" value="Acid phosphatase/Vanadium-dependent haloperoxidase"/>
    <property type="match status" value="1"/>
</dbReference>
<proteinExistence type="predicted"/>
<feature type="transmembrane region" description="Helical" evidence="1">
    <location>
        <begin position="46"/>
        <end position="73"/>
    </location>
</feature>
<accession>A0ABV7KIY6</accession>
<comment type="caution">
    <text evidence="3">The sequence shown here is derived from an EMBL/GenBank/DDBJ whole genome shotgun (WGS) entry which is preliminary data.</text>
</comment>
<protein>
    <submittedName>
        <fullName evidence="3">Phosphatase PAP2 family protein</fullName>
    </submittedName>
</protein>
<feature type="transmembrane region" description="Helical" evidence="1">
    <location>
        <begin position="80"/>
        <end position="102"/>
    </location>
</feature>
<dbReference type="CDD" id="cd03392">
    <property type="entry name" value="PAP2_like_2"/>
    <property type="match status" value="1"/>
</dbReference>
<feature type="domain" description="Phosphatidic acid phosphatase type 2/haloperoxidase" evidence="2">
    <location>
        <begin position="80"/>
        <end position="191"/>
    </location>
</feature>
<dbReference type="RefSeq" id="WP_117313447.1">
    <property type="nucleotide sequence ID" value="NZ_JBHRUJ010000001.1"/>
</dbReference>
<dbReference type="InterPro" id="IPR036938">
    <property type="entry name" value="PAP2/HPO_sf"/>
</dbReference>
<dbReference type="PANTHER" id="PTHR14969:SF13">
    <property type="entry name" value="AT30094P"/>
    <property type="match status" value="1"/>
</dbReference>
<dbReference type="Pfam" id="PF01569">
    <property type="entry name" value="PAP2"/>
    <property type="match status" value="1"/>
</dbReference>
<sequence>MKAIKRLFYALGMATLIGFFAILMSYTNDGFQELDLRTMEWLHGNVFLDALSVFGERWMIFIVSLGLMVFLWLKRQNYRGMLFVFLTVGIGNALSQLMEYFFTEQRPDLPRGLETFGFPSSHAMVGLLYLFTAVYFITGLIRNNGVRWAIWIFTTLFVAGVGLSQVASGQHFFSDVLAGWFIGYSLFAAVAVWYEMRERSFKKEIEEESFE</sequence>
<evidence type="ECO:0000259" key="2">
    <source>
        <dbReference type="SMART" id="SM00014"/>
    </source>
</evidence>
<dbReference type="PANTHER" id="PTHR14969">
    <property type="entry name" value="SPHINGOSINE-1-PHOSPHATE PHOSPHOHYDROLASE"/>
    <property type="match status" value="1"/>
</dbReference>
<dbReference type="InterPro" id="IPR000326">
    <property type="entry name" value="PAP2/HPO"/>
</dbReference>
<keyword evidence="1" id="KW-1133">Transmembrane helix</keyword>
<reference evidence="4" key="1">
    <citation type="journal article" date="2019" name="Int. J. Syst. Evol. Microbiol.">
        <title>The Global Catalogue of Microorganisms (GCM) 10K type strain sequencing project: providing services to taxonomists for standard genome sequencing and annotation.</title>
        <authorList>
            <consortium name="The Broad Institute Genomics Platform"/>
            <consortium name="The Broad Institute Genome Sequencing Center for Infectious Disease"/>
            <person name="Wu L."/>
            <person name="Ma J."/>
        </authorList>
    </citation>
    <scope>NUCLEOTIDE SEQUENCE [LARGE SCALE GENOMIC DNA]</scope>
    <source>
        <strain evidence="4">CCM 320</strain>
    </source>
</reference>
<dbReference type="SMART" id="SM00014">
    <property type="entry name" value="acidPPc"/>
    <property type="match status" value="1"/>
</dbReference>
<keyword evidence="1" id="KW-0472">Membrane</keyword>